<dbReference type="SUPFAM" id="SSF52172">
    <property type="entry name" value="CheY-like"/>
    <property type="match status" value="1"/>
</dbReference>
<dbReference type="Pfam" id="PF00072">
    <property type="entry name" value="Response_reg"/>
    <property type="match status" value="1"/>
</dbReference>
<dbReference type="PANTHER" id="PTHR43228:SF1">
    <property type="entry name" value="TWO-COMPONENT RESPONSE REGULATOR ARR22"/>
    <property type="match status" value="1"/>
</dbReference>
<comment type="caution">
    <text evidence="3">The sequence shown here is derived from an EMBL/GenBank/DDBJ whole genome shotgun (WGS) entry which is preliminary data.</text>
</comment>
<dbReference type="InterPro" id="IPR001789">
    <property type="entry name" value="Sig_transdc_resp-reg_receiver"/>
</dbReference>
<dbReference type="GO" id="GO:0000160">
    <property type="term" value="P:phosphorelay signal transduction system"/>
    <property type="evidence" value="ECO:0007669"/>
    <property type="project" value="InterPro"/>
</dbReference>
<dbReference type="InterPro" id="IPR011006">
    <property type="entry name" value="CheY-like_superfamily"/>
</dbReference>
<dbReference type="PROSITE" id="PS50110">
    <property type="entry name" value="RESPONSE_REGULATORY"/>
    <property type="match status" value="1"/>
</dbReference>
<evidence type="ECO:0000313" key="3">
    <source>
        <dbReference type="EMBL" id="OAJ95508.1"/>
    </source>
</evidence>
<gene>
    <name evidence="3" type="ORF">APB76_04075</name>
</gene>
<dbReference type="SMART" id="SM00448">
    <property type="entry name" value="REC"/>
    <property type="match status" value="1"/>
</dbReference>
<evidence type="ECO:0000259" key="2">
    <source>
        <dbReference type="PROSITE" id="PS50110"/>
    </source>
</evidence>
<accession>A0A177Y3Q7</accession>
<name>A0A177Y3Q7_9VIBR</name>
<dbReference type="Proteomes" id="UP000078406">
    <property type="component" value="Unassembled WGS sequence"/>
</dbReference>
<dbReference type="EMBL" id="LLEI02000018">
    <property type="protein sequence ID" value="OAJ95508.1"/>
    <property type="molecule type" value="Genomic_DNA"/>
</dbReference>
<proteinExistence type="predicted"/>
<evidence type="ECO:0000313" key="4">
    <source>
        <dbReference type="Proteomes" id="UP000078406"/>
    </source>
</evidence>
<sequence length="298" mass="33120">MKILIVDDSKATLEIVRRGLESFGYCRLSIEKTCSATKALELAKEWHPEIVLTDWYMPDMTGLTLTEELMKLGAGIKVGMITTVDDQSQIQQAQAAGASFVLTKPFEDSELHRYLLPLVQGVEESKKTLDSITEVQKELALPKLSQLEKLLQRELGNSLTLNNIAPQLFDESKIPCLLAVYEDTATQRPRAVAILDLHAICVFAQSSSSISKADIEQVIQSKLASKGVLDACHQVLERSALAFLDSQTRKSLRLKNISFVPSAFEKLKTLYDKDADKRVDFTCQLKDSLQGKVTLVGF</sequence>
<evidence type="ECO:0000256" key="1">
    <source>
        <dbReference type="PROSITE-ProRule" id="PRU00169"/>
    </source>
</evidence>
<dbReference type="PANTHER" id="PTHR43228">
    <property type="entry name" value="TWO-COMPONENT RESPONSE REGULATOR"/>
    <property type="match status" value="1"/>
</dbReference>
<dbReference type="RefSeq" id="WP_054963154.1">
    <property type="nucleotide sequence ID" value="NZ_LLEI02000018.1"/>
</dbReference>
<dbReference type="Gene3D" id="3.40.50.2300">
    <property type="match status" value="1"/>
</dbReference>
<feature type="domain" description="Response regulatory" evidence="2">
    <location>
        <begin position="2"/>
        <end position="119"/>
    </location>
</feature>
<keyword evidence="1" id="KW-0597">Phosphoprotein</keyword>
<dbReference type="InterPro" id="IPR052048">
    <property type="entry name" value="ST_Response_Regulator"/>
</dbReference>
<reference evidence="3 4" key="1">
    <citation type="journal article" date="2016" name="Syst. Appl. Microbiol.">
        <title>Vibrio bivalvicida sp. nov., a novel larval pathogen for bivalve molluscs reared in a hatchery.</title>
        <authorList>
            <person name="Dubert J."/>
            <person name="Romalde J.L."/>
            <person name="Prado S."/>
            <person name="Barja J.L."/>
        </authorList>
    </citation>
    <scope>NUCLEOTIDE SEQUENCE [LARGE SCALE GENOMIC DNA]</scope>
    <source>
        <strain evidence="3 4">605</strain>
    </source>
</reference>
<feature type="modified residue" description="4-aspartylphosphate" evidence="1">
    <location>
        <position position="54"/>
    </location>
</feature>
<organism evidence="3 4">
    <name type="scientific">Vibrio bivalvicida</name>
    <dbReference type="NCBI Taxonomy" id="1276888"/>
    <lineage>
        <taxon>Bacteria</taxon>
        <taxon>Pseudomonadati</taxon>
        <taxon>Pseudomonadota</taxon>
        <taxon>Gammaproteobacteria</taxon>
        <taxon>Vibrionales</taxon>
        <taxon>Vibrionaceae</taxon>
        <taxon>Vibrio</taxon>
        <taxon>Vibrio oreintalis group</taxon>
    </lineage>
</organism>
<protein>
    <submittedName>
        <fullName evidence="3">Response regulator</fullName>
    </submittedName>
</protein>
<dbReference type="AlphaFoldDB" id="A0A177Y3Q7"/>